<dbReference type="InterPro" id="IPR050266">
    <property type="entry name" value="AB_hydrolase_sf"/>
</dbReference>
<dbReference type="InterPro" id="IPR029058">
    <property type="entry name" value="AB_hydrolase_fold"/>
</dbReference>
<dbReference type="PRINTS" id="PR00111">
    <property type="entry name" value="ABHYDROLASE"/>
</dbReference>
<dbReference type="KEGG" id="ffu:CLAFUR5_12044"/>
<name>A0A9Q8PIN1_PASFU</name>
<dbReference type="Pfam" id="PF00561">
    <property type="entry name" value="Abhydrolase_1"/>
    <property type="match status" value="1"/>
</dbReference>
<keyword evidence="3" id="KW-1185">Reference proteome</keyword>
<evidence type="ECO:0000313" key="2">
    <source>
        <dbReference type="EMBL" id="UJO23075.1"/>
    </source>
</evidence>
<feature type="domain" description="AB hydrolase-1" evidence="1">
    <location>
        <begin position="30"/>
        <end position="261"/>
    </location>
</feature>
<dbReference type="PANTHER" id="PTHR43798">
    <property type="entry name" value="MONOACYLGLYCEROL LIPASE"/>
    <property type="match status" value="1"/>
</dbReference>
<dbReference type="SUPFAM" id="SSF53474">
    <property type="entry name" value="alpha/beta-Hydrolases"/>
    <property type="match status" value="1"/>
</dbReference>
<protein>
    <recommendedName>
        <fullName evidence="1">AB hydrolase-1 domain-containing protein</fullName>
    </recommendedName>
</protein>
<dbReference type="Proteomes" id="UP000756132">
    <property type="component" value="Chromosome 10"/>
</dbReference>
<dbReference type="RefSeq" id="XP_047767441.1">
    <property type="nucleotide sequence ID" value="XM_047911192.1"/>
</dbReference>
<dbReference type="Gene3D" id="3.40.50.1820">
    <property type="entry name" value="alpha/beta hydrolase"/>
    <property type="match status" value="1"/>
</dbReference>
<reference evidence="2" key="2">
    <citation type="journal article" date="2022" name="Microb. Genom.">
        <title>A chromosome-scale genome assembly of the tomato pathogen Cladosporium fulvum reveals a compartmentalized genome architecture and the presence of a dispensable chromosome.</title>
        <authorList>
            <person name="Zaccaron A.Z."/>
            <person name="Chen L.H."/>
            <person name="Samaras A."/>
            <person name="Stergiopoulos I."/>
        </authorList>
    </citation>
    <scope>NUCLEOTIDE SEQUENCE</scope>
    <source>
        <strain evidence="2">Race5_Kim</strain>
    </source>
</reference>
<dbReference type="GeneID" id="71991922"/>
<sequence length="278" mass="30414">MTEKGVHIEGVDYYTLTERPQSGNGHPERHVLLAHALMSNLHMYDQTVKALTNAGFTTIRFDHIGHNNTPAPSSNASYHMDDLTRHMHQLVEATTGQKHLHAVIGCSIGGVLALRYAMLYPGNVEKVISIAAPGIVTPEPSKALWSQRIEQFEEDSRSGGSVLCHATVNRWFPGERAEDDSVRAEALSHVKTCSLAGYKMLADTIRDYDYGDEVRGIRDVKCLVVAGSEDSAVSPGLLKDVASRIVGAEFVRMEGAGHLPPMHKVEELNGMMLAFLEG</sequence>
<dbReference type="AlphaFoldDB" id="A0A9Q8PIN1"/>
<organism evidence="2 3">
    <name type="scientific">Passalora fulva</name>
    <name type="common">Tomato leaf mold</name>
    <name type="synonym">Cladosporium fulvum</name>
    <dbReference type="NCBI Taxonomy" id="5499"/>
    <lineage>
        <taxon>Eukaryota</taxon>
        <taxon>Fungi</taxon>
        <taxon>Dikarya</taxon>
        <taxon>Ascomycota</taxon>
        <taxon>Pezizomycotina</taxon>
        <taxon>Dothideomycetes</taxon>
        <taxon>Dothideomycetidae</taxon>
        <taxon>Mycosphaerellales</taxon>
        <taxon>Mycosphaerellaceae</taxon>
        <taxon>Fulvia</taxon>
    </lineage>
</organism>
<gene>
    <name evidence="2" type="ORF">CLAFUR5_12044</name>
</gene>
<dbReference type="EMBL" id="CP090172">
    <property type="protein sequence ID" value="UJO23075.1"/>
    <property type="molecule type" value="Genomic_DNA"/>
</dbReference>
<proteinExistence type="predicted"/>
<evidence type="ECO:0000313" key="3">
    <source>
        <dbReference type="Proteomes" id="UP000756132"/>
    </source>
</evidence>
<dbReference type="InterPro" id="IPR000073">
    <property type="entry name" value="AB_hydrolase_1"/>
</dbReference>
<evidence type="ECO:0000259" key="1">
    <source>
        <dbReference type="Pfam" id="PF00561"/>
    </source>
</evidence>
<accession>A0A9Q8PIN1</accession>
<reference evidence="2" key="1">
    <citation type="submission" date="2021-12" db="EMBL/GenBank/DDBJ databases">
        <authorList>
            <person name="Zaccaron A."/>
            <person name="Stergiopoulos I."/>
        </authorList>
    </citation>
    <scope>NUCLEOTIDE SEQUENCE</scope>
    <source>
        <strain evidence="2">Race5_Kim</strain>
    </source>
</reference>
<dbReference type="OrthoDB" id="190201at2759"/>
<dbReference type="OMA" id="FEACCNA"/>